<dbReference type="Gene3D" id="2.40.50.90">
    <property type="match status" value="1"/>
</dbReference>
<dbReference type="InterPro" id="IPR035437">
    <property type="entry name" value="SNase_OB-fold_sf"/>
</dbReference>
<keyword evidence="5" id="KW-1185">Reference proteome</keyword>
<dbReference type="PANTHER" id="PTHR12302">
    <property type="entry name" value="EBNA2 BINDING PROTEIN P100"/>
    <property type="match status" value="1"/>
</dbReference>
<keyword evidence="2" id="KW-0472">Membrane</keyword>
<comment type="caution">
    <text evidence="4">The sequence shown here is derived from an EMBL/GenBank/DDBJ whole genome shotgun (WGS) entry which is preliminary data.</text>
</comment>
<evidence type="ECO:0000259" key="3">
    <source>
        <dbReference type="PROSITE" id="PS50830"/>
    </source>
</evidence>
<sequence length="245" mass="26662">MFRRRLPPDLRDALRAAERAGRALPRRGRWRRRLAMLLPGALVPSLLVILAVVVMRDRGAVPPEGQGRIVMPAPDPSPPAARSGPPAMPRVIYGGSAPAPAQVAAPTDPFALRAAVVDGDTLAYGGERLRLNGIDAPEMGQLCERQGGGYHCGEQARAALNRILGSGALTCEAIGTDRYHRRVVRCVNAEGQDIAAAMVAAGWAMAYRRYSVDYVPQEDEARAHGRGIWAGRFEPPWDWRQRQGY</sequence>
<evidence type="ECO:0000256" key="2">
    <source>
        <dbReference type="SAM" id="Phobius"/>
    </source>
</evidence>
<dbReference type="Proteomes" id="UP001196565">
    <property type="component" value="Unassembled WGS sequence"/>
</dbReference>
<dbReference type="RefSeq" id="WP_219761975.1">
    <property type="nucleotide sequence ID" value="NZ_JAHYBZ010000002.1"/>
</dbReference>
<accession>A0ABS7A6G5</accession>
<organism evidence="4 5">
    <name type="scientific">Roseomonas alba</name>
    <dbReference type="NCBI Taxonomy" id="2846776"/>
    <lineage>
        <taxon>Bacteria</taxon>
        <taxon>Pseudomonadati</taxon>
        <taxon>Pseudomonadota</taxon>
        <taxon>Alphaproteobacteria</taxon>
        <taxon>Acetobacterales</taxon>
        <taxon>Roseomonadaceae</taxon>
        <taxon>Roseomonas</taxon>
    </lineage>
</organism>
<evidence type="ECO:0000256" key="1">
    <source>
        <dbReference type="SAM" id="MobiDB-lite"/>
    </source>
</evidence>
<evidence type="ECO:0000313" key="5">
    <source>
        <dbReference type="Proteomes" id="UP001196565"/>
    </source>
</evidence>
<proteinExistence type="predicted"/>
<feature type="transmembrane region" description="Helical" evidence="2">
    <location>
        <begin position="34"/>
        <end position="55"/>
    </location>
</feature>
<dbReference type="EMBL" id="JAHYBZ010000002">
    <property type="protein sequence ID" value="MBW6397352.1"/>
    <property type="molecule type" value="Genomic_DNA"/>
</dbReference>
<dbReference type="SUPFAM" id="SSF50199">
    <property type="entry name" value="Staphylococcal nuclease"/>
    <property type="match status" value="1"/>
</dbReference>
<protein>
    <submittedName>
        <fullName evidence="4">Thermonuclease family protein</fullName>
    </submittedName>
</protein>
<dbReference type="SMART" id="SM00318">
    <property type="entry name" value="SNc"/>
    <property type="match status" value="1"/>
</dbReference>
<reference evidence="4 5" key="1">
    <citation type="submission" date="2021-07" db="EMBL/GenBank/DDBJ databases">
        <authorList>
            <person name="So Y."/>
        </authorList>
    </citation>
    <scope>NUCLEOTIDE SEQUENCE [LARGE SCALE GENOMIC DNA]</scope>
    <source>
        <strain evidence="4 5">HJA6</strain>
    </source>
</reference>
<feature type="domain" description="TNase-like" evidence="3">
    <location>
        <begin position="116"/>
        <end position="231"/>
    </location>
</feature>
<keyword evidence="2" id="KW-1133">Transmembrane helix</keyword>
<feature type="region of interest" description="Disordered" evidence="1">
    <location>
        <begin position="65"/>
        <end position="84"/>
    </location>
</feature>
<dbReference type="PROSITE" id="PS50830">
    <property type="entry name" value="TNASE_3"/>
    <property type="match status" value="1"/>
</dbReference>
<dbReference type="Pfam" id="PF00565">
    <property type="entry name" value="SNase"/>
    <property type="match status" value="1"/>
</dbReference>
<evidence type="ECO:0000313" key="4">
    <source>
        <dbReference type="EMBL" id="MBW6397352.1"/>
    </source>
</evidence>
<gene>
    <name evidence="4" type="ORF">KPL78_05790</name>
</gene>
<keyword evidence="2" id="KW-0812">Transmembrane</keyword>
<name>A0ABS7A6G5_9PROT</name>
<dbReference type="InterPro" id="IPR016071">
    <property type="entry name" value="Staphylococal_nuclease_OB-fold"/>
</dbReference>
<dbReference type="PANTHER" id="PTHR12302:SF26">
    <property type="entry name" value="BLR1266 PROTEIN"/>
    <property type="match status" value="1"/>
</dbReference>